<name>A0A7W7K8N1_9SPHN</name>
<comment type="caution">
    <text evidence="2">The sequence shown here is derived from an EMBL/GenBank/DDBJ whole genome shotgun (WGS) entry which is preliminary data.</text>
</comment>
<dbReference type="RefSeq" id="WP_184243809.1">
    <property type="nucleotide sequence ID" value="NZ_JACHLR010000005.1"/>
</dbReference>
<evidence type="ECO:0000313" key="3">
    <source>
        <dbReference type="Proteomes" id="UP000555448"/>
    </source>
</evidence>
<proteinExistence type="predicted"/>
<protein>
    <submittedName>
        <fullName evidence="2">Uncharacterized protein</fullName>
    </submittedName>
</protein>
<dbReference type="AlphaFoldDB" id="A0A7W7K8N1"/>
<dbReference type="Proteomes" id="UP000555448">
    <property type="component" value="Unassembled WGS sequence"/>
</dbReference>
<sequence>MSNRSARLDRWVQSQRERWFAEGFKAAREQAAKVILVVAESEDWRPEDARMAGVKAGRAVRMLHRAANHVRNMPRQKLPPPHATKDLAPLPQPAASEEAVT</sequence>
<reference evidence="2 3" key="1">
    <citation type="submission" date="2020-08" db="EMBL/GenBank/DDBJ databases">
        <title>Functional genomics of gut bacteria from endangered species of beetles.</title>
        <authorList>
            <person name="Carlos-Shanley C."/>
        </authorList>
    </citation>
    <scope>NUCLEOTIDE SEQUENCE [LARGE SCALE GENOMIC DNA]</scope>
    <source>
        <strain evidence="2 3">S00245</strain>
    </source>
</reference>
<feature type="region of interest" description="Disordered" evidence="1">
    <location>
        <begin position="68"/>
        <end position="101"/>
    </location>
</feature>
<dbReference type="EMBL" id="JACHLR010000005">
    <property type="protein sequence ID" value="MBB4858280.1"/>
    <property type="molecule type" value="Genomic_DNA"/>
</dbReference>
<evidence type="ECO:0000313" key="2">
    <source>
        <dbReference type="EMBL" id="MBB4858280.1"/>
    </source>
</evidence>
<evidence type="ECO:0000256" key="1">
    <source>
        <dbReference type="SAM" id="MobiDB-lite"/>
    </source>
</evidence>
<accession>A0A7W7K8N1</accession>
<gene>
    <name evidence="2" type="ORF">HNO88_001599</name>
</gene>
<keyword evidence="3" id="KW-1185">Reference proteome</keyword>
<organism evidence="2 3">
    <name type="scientific">Novosphingobium chloroacetimidivorans</name>
    <dbReference type="NCBI Taxonomy" id="1428314"/>
    <lineage>
        <taxon>Bacteria</taxon>
        <taxon>Pseudomonadati</taxon>
        <taxon>Pseudomonadota</taxon>
        <taxon>Alphaproteobacteria</taxon>
        <taxon>Sphingomonadales</taxon>
        <taxon>Sphingomonadaceae</taxon>
        <taxon>Novosphingobium</taxon>
    </lineage>
</organism>